<name>A0A1H5TU65_9EURY</name>
<sequence>MRIGSREVGYPHLLATALFLTLLVGIAVGASTSATTYGAFNPEWDGASGVSAVATETDTEYRVAFATDDYGGVDAAETVAFVISPERSYSDAEAARVESFVRAGGTLVVADDFRPHSNDLLDRVGVAARVNETPLRDERHNFRSGALPVATRTATDPYTEDVEQLTLNHPATVRPNGSAVLVRSSNFSYLDRDADDELDDDEPLRSYPIVTVEPVGAGDVVVVSDPSVFINAMLERPDNRAFAAALIGPHETALLDRSHVDERPPLRVALYLLRGSPLLQFFVGATVLGAVAVVSRRGFES</sequence>
<dbReference type="Pfam" id="PF14258">
    <property type="entry name" value="DUF4350"/>
    <property type="match status" value="1"/>
</dbReference>
<keyword evidence="4" id="KW-1185">Reference proteome</keyword>
<dbReference type="InterPro" id="IPR025646">
    <property type="entry name" value="DUF4350"/>
</dbReference>
<evidence type="ECO:0000313" key="5">
    <source>
        <dbReference type="Proteomes" id="UP000296733"/>
    </source>
</evidence>
<gene>
    <name evidence="2" type="ORF">DV707_05910</name>
    <name evidence="3" type="ORF">SAMN04488133_0367</name>
</gene>
<feature type="domain" description="DUF4350" evidence="1">
    <location>
        <begin position="40"/>
        <end position="247"/>
    </location>
</feature>
<dbReference type="AlphaFoldDB" id="A0A1H5TU65"/>
<dbReference type="RefSeq" id="WP_103990159.1">
    <property type="nucleotide sequence ID" value="NZ_CP031311.1"/>
</dbReference>
<evidence type="ECO:0000259" key="1">
    <source>
        <dbReference type="Pfam" id="PF14258"/>
    </source>
</evidence>
<dbReference type="Proteomes" id="UP000296733">
    <property type="component" value="Chromosome"/>
</dbReference>
<dbReference type="Proteomes" id="UP000236740">
    <property type="component" value="Unassembled WGS sequence"/>
</dbReference>
<dbReference type="InterPro" id="IPR029062">
    <property type="entry name" value="Class_I_gatase-like"/>
</dbReference>
<evidence type="ECO:0000313" key="2">
    <source>
        <dbReference type="EMBL" id="QCC47241.1"/>
    </source>
</evidence>
<proteinExistence type="predicted"/>
<organism evidence="3 4">
    <name type="scientific">Halobellus limi</name>
    <dbReference type="NCBI Taxonomy" id="699433"/>
    <lineage>
        <taxon>Archaea</taxon>
        <taxon>Methanobacteriati</taxon>
        <taxon>Methanobacteriota</taxon>
        <taxon>Stenosarchaea group</taxon>
        <taxon>Halobacteria</taxon>
        <taxon>Halobacteriales</taxon>
        <taxon>Haloferacaceae</taxon>
        <taxon>Halobellus</taxon>
    </lineage>
</organism>
<accession>A0A1H5TU65</accession>
<reference evidence="3 4" key="1">
    <citation type="submission" date="2016-10" db="EMBL/GenBank/DDBJ databases">
        <authorList>
            <person name="de Groot N.N."/>
        </authorList>
    </citation>
    <scope>NUCLEOTIDE SEQUENCE [LARGE SCALE GENOMIC DNA]</scope>
    <source>
        <strain evidence="3 4">CGMCC 1.10331</strain>
    </source>
</reference>
<evidence type="ECO:0000313" key="4">
    <source>
        <dbReference type="Proteomes" id="UP000236740"/>
    </source>
</evidence>
<evidence type="ECO:0000313" key="3">
    <source>
        <dbReference type="EMBL" id="SEF65768.1"/>
    </source>
</evidence>
<dbReference type="EMBL" id="CP031311">
    <property type="protein sequence ID" value="QCC47241.1"/>
    <property type="molecule type" value="Genomic_DNA"/>
</dbReference>
<dbReference type="OrthoDB" id="372296at2157"/>
<dbReference type="KEGG" id="hlm:DV707_05910"/>
<dbReference type="EMBL" id="FNVN01000001">
    <property type="protein sequence ID" value="SEF65768.1"/>
    <property type="molecule type" value="Genomic_DNA"/>
</dbReference>
<reference evidence="2 5" key="2">
    <citation type="journal article" date="2019" name="Nat. Commun.">
        <title>A new type of DNA phosphorothioation-based antiviral system in archaea.</title>
        <authorList>
            <person name="Xiong L."/>
            <person name="Liu S."/>
            <person name="Chen S."/>
            <person name="Xiao Y."/>
            <person name="Zhu B."/>
            <person name="Gao Y."/>
            <person name="Zhang Y."/>
            <person name="Chen B."/>
            <person name="Luo J."/>
            <person name="Deng Z."/>
            <person name="Chen X."/>
            <person name="Wang L."/>
            <person name="Chen S."/>
        </authorList>
    </citation>
    <scope>NUCLEOTIDE SEQUENCE [LARGE SCALE GENOMIC DNA]</scope>
    <source>
        <strain evidence="2 5">CGMCC 1.10331</strain>
    </source>
</reference>
<dbReference type="GeneID" id="39857603"/>
<dbReference type="Gene3D" id="3.40.50.880">
    <property type="match status" value="1"/>
</dbReference>
<protein>
    <submittedName>
        <fullName evidence="2">DUF4350 domain-containing protein</fullName>
    </submittedName>
</protein>